<evidence type="ECO:0000256" key="3">
    <source>
        <dbReference type="ARBA" id="ARBA00023203"/>
    </source>
</evidence>
<evidence type="ECO:0000313" key="6">
    <source>
        <dbReference type="Proteomes" id="UP000887566"/>
    </source>
</evidence>
<proteinExistence type="inferred from homology"/>
<feature type="region of interest" description="Disordered" evidence="5">
    <location>
        <begin position="31"/>
        <end position="74"/>
    </location>
</feature>
<keyword evidence="2" id="KW-0514">Muscle protein</keyword>
<dbReference type="PANTHER" id="PTHR13738">
    <property type="entry name" value="TROPONIN I"/>
    <property type="match status" value="1"/>
</dbReference>
<dbReference type="AlphaFoldDB" id="A0A914XIR9"/>
<protein>
    <submittedName>
        <fullName evidence="7">Troponin I</fullName>
    </submittedName>
</protein>
<name>A0A914XIR9_9BILA</name>
<evidence type="ECO:0000256" key="1">
    <source>
        <dbReference type="ARBA" id="ARBA00009930"/>
    </source>
</evidence>
<dbReference type="SUPFAM" id="SSF90250">
    <property type="entry name" value="Troponin coil-coiled subunits"/>
    <property type="match status" value="1"/>
</dbReference>
<accession>A0A914XIR9</accession>
<dbReference type="GO" id="GO:0006936">
    <property type="term" value="P:muscle contraction"/>
    <property type="evidence" value="ECO:0007669"/>
    <property type="project" value="TreeGrafter"/>
</dbReference>
<dbReference type="Pfam" id="PF00992">
    <property type="entry name" value="Troponin"/>
    <property type="match status" value="1"/>
</dbReference>
<dbReference type="Gene3D" id="1.20.5.350">
    <property type="match status" value="1"/>
</dbReference>
<keyword evidence="3" id="KW-0009">Actin-binding</keyword>
<feature type="region of interest" description="Disordered" evidence="5">
    <location>
        <begin position="221"/>
        <end position="288"/>
    </location>
</feature>
<feature type="compositionally biased region" description="Acidic residues" evidence="5">
    <location>
        <begin position="258"/>
        <end position="288"/>
    </location>
</feature>
<dbReference type="PANTHER" id="PTHR13738:SF1">
    <property type="entry name" value="TROPONIN I"/>
    <property type="match status" value="1"/>
</dbReference>
<dbReference type="GO" id="GO:0005861">
    <property type="term" value="C:troponin complex"/>
    <property type="evidence" value="ECO:0007669"/>
    <property type="project" value="InterPro"/>
</dbReference>
<dbReference type="GO" id="GO:0030172">
    <property type="term" value="F:troponin C binding"/>
    <property type="evidence" value="ECO:0007669"/>
    <property type="project" value="UniProtKB-ARBA"/>
</dbReference>
<dbReference type="WBParaSite" id="PSAMB.scaffold856size40126.g9288.t1">
    <property type="protein sequence ID" value="PSAMB.scaffold856size40126.g9288.t1"/>
    <property type="gene ID" value="PSAMB.scaffold856size40126.g9288"/>
</dbReference>
<comment type="function">
    <text evidence="4">Troponin I is the inhibitory subunit of troponin, the thin filament regulatory complex which confers calcium-sensitivity to muscle actomyosin ATPase activity.</text>
</comment>
<feature type="compositionally biased region" description="Basic and acidic residues" evidence="5">
    <location>
        <begin position="229"/>
        <end position="257"/>
    </location>
</feature>
<evidence type="ECO:0000256" key="4">
    <source>
        <dbReference type="ARBA" id="ARBA00058564"/>
    </source>
</evidence>
<sequence>MCEFISNRNEMVELGQDDEVEQASVPELENQLRYGGCQADEDDASRKAEERERKKAEVRKRLEEAGRAKKAKKGFLTPERKKKLRKLLMMKAAEDLKQQQLLKEQERQRILQERIIALPNVDSIDDQGKLSQIYKEMMDRIIKLEADKYDVNYSVRQKDFEINELTIAVNDLRGKFVKPTLKKVSKYDNKFKKMQDEKKGDKADFRSNLKVVKKENAIEELMNVKKKSDKPEWSKKGGAAEEGEEKPVKAPKEKVDKGDDDAEPESVAESVPAEEPEAEAAADEEEEE</sequence>
<feature type="compositionally biased region" description="Basic and acidic residues" evidence="5">
    <location>
        <begin position="44"/>
        <end position="67"/>
    </location>
</feature>
<dbReference type="FunFam" id="1.20.5.350:FF:000005">
    <property type="entry name" value="Troponin I 1"/>
    <property type="match status" value="1"/>
</dbReference>
<dbReference type="InterPro" id="IPR050875">
    <property type="entry name" value="Troponin_I"/>
</dbReference>
<organism evidence="6 7">
    <name type="scientific">Plectus sambesii</name>
    <dbReference type="NCBI Taxonomy" id="2011161"/>
    <lineage>
        <taxon>Eukaryota</taxon>
        <taxon>Metazoa</taxon>
        <taxon>Ecdysozoa</taxon>
        <taxon>Nematoda</taxon>
        <taxon>Chromadorea</taxon>
        <taxon>Plectida</taxon>
        <taxon>Plectina</taxon>
        <taxon>Plectoidea</taxon>
        <taxon>Plectidae</taxon>
        <taxon>Plectus</taxon>
    </lineage>
</organism>
<dbReference type="InterPro" id="IPR001978">
    <property type="entry name" value="Troponin"/>
</dbReference>
<keyword evidence="6" id="KW-1185">Reference proteome</keyword>
<dbReference type="InterPro" id="IPR038077">
    <property type="entry name" value="Troponin_sf"/>
</dbReference>
<reference evidence="7" key="1">
    <citation type="submission" date="2022-11" db="UniProtKB">
        <authorList>
            <consortium name="WormBaseParasite"/>
        </authorList>
    </citation>
    <scope>IDENTIFICATION</scope>
</reference>
<evidence type="ECO:0000313" key="7">
    <source>
        <dbReference type="WBParaSite" id="PSAMB.scaffold856size40126.g9288.t1"/>
    </source>
</evidence>
<evidence type="ECO:0000256" key="2">
    <source>
        <dbReference type="ARBA" id="ARBA00023179"/>
    </source>
</evidence>
<dbReference type="Proteomes" id="UP000887566">
    <property type="component" value="Unplaced"/>
</dbReference>
<dbReference type="GO" id="GO:0003779">
    <property type="term" value="F:actin binding"/>
    <property type="evidence" value="ECO:0007669"/>
    <property type="project" value="UniProtKB-KW"/>
</dbReference>
<comment type="similarity">
    <text evidence="1">Belongs to the troponin I family.</text>
</comment>
<evidence type="ECO:0000256" key="5">
    <source>
        <dbReference type="SAM" id="MobiDB-lite"/>
    </source>
</evidence>